<evidence type="ECO:0000256" key="9">
    <source>
        <dbReference type="SAM" id="MobiDB-lite"/>
    </source>
</evidence>
<feature type="domain" description="TFIIF beta subunit HTH" evidence="10">
    <location>
        <begin position="204"/>
        <end position="265"/>
    </location>
</feature>
<gene>
    <name evidence="11" type="ORF">IZO911_LOCUS44070</name>
    <name evidence="12" type="ORF">KXQ929_LOCUS39673</name>
</gene>
<dbReference type="Pfam" id="PF02270">
    <property type="entry name" value="TFIIF_beta"/>
    <property type="match status" value="1"/>
</dbReference>
<dbReference type="InterPro" id="IPR003196">
    <property type="entry name" value="TFIIF_beta"/>
</dbReference>
<evidence type="ECO:0000256" key="5">
    <source>
        <dbReference type="ARBA" id="ARBA00023125"/>
    </source>
</evidence>
<evidence type="ECO:0000256" key="1">
    <source>
        <dbReference type="ARBA" id="ARBA00004123"/>
    </source>
</evidence>
<dbReference type="GO" id="GO:0006367">
    <property type="term" value="P:transcription initiation at RNA polymerase II promoter"/>
    <property type="evidence" value="ECO:0007669"/>
    <property type="project" value="InterPro"/>
</dbReference>
<dbReference type="PANTHER" id="PTHR10445">
    <property type="entry name" value="GENERAL TRANSCRIPTION FACTOR IIF SUBUNIT 2"/>
    <property type="match status" value="1"/>
</dbReference>
<keyword evidence="7" id="KW-0539">Nucleus</keyword>
<organism evidence="12 13">
    <name type="scientific">Adineta steineri</name>
    <dbReference type="NCBI Taxonomy" id="433720"/>
    <lineage>
        <taxon>Eukaryota</taxon>
        <taxon>Metazoa</taxon>
        <taxon>Spiralia</taxon>
        <taxon>Gnathifera</taxon>
        <taxon>Rotifera</taxon>
        <taxon>Eurotatoria</taxon>
        <taxon>Bdelloidea</taxon>
        <taxon>Adinetida</taxon>
        <taxon>Adinetidae</taxon>
        <taxon>Adineta</taxon>
    </lineage>
</organism>
<evidence type="ECO:0000256" key="7">
    <source>
        <dbReference type="ARBA" id="ARBA00023242"/>
    </source>
</evidence>
<evidence type="ECO:0000313" key="11">
    <source>
        <dbReference type="EMBL" id="CAF1482734.1"/>
    </source>
</evidence>
<proteinExistence type="inferred from homology"/>
<evidence type="ECO:0000313" key="13">
    <source>
        <dbReference type="Proteomes" id="UP000663868"/>
    </source>
</evidence>
<sequence>MSTSDPSTAIDVDLTRSTNGIWLVKVPKYLSQILSEYGDGAINGEVGRLVLRPPSQKSGKEATKMSPAARTKDVSFCLNDQIMKKIKEKNSSKDYKLPPQEHRFCFTDISDGVLRTVYSRTKNHSNSPTREQISVVGKVIRRAEIRPVENEQYMSMKRKHFETSQEPARKAQMIDKIANVYKPKRDHEANIQRKKNEVAPEKLVRIPEEIVIDRIFKAFTKNQYISMSSLQTITQQPRNFLQELVKRYCNYNNAGHTYELKQQYRHYGTQKEEKDDDDENDDDIEDDDDDTEDDDDNNT</sequence>
<evidence type="ECO:0000256" key="4">
    <source>
        <dbReference type="ARBA" id="ARBA00023015"/>
    </source>
</evidence>
<protein>
    <recommendedName>
        <fullName evidence="3">General transcription factor IIF subunit 2</fullName>
    </recommendedName>
    <alternativeName>
        <fullName evidence="8">Transcription initiation factor IIF subunit beta</fullName>
    </alternativeName>
</protein>
<dbReference type="AlphaFoldDB" id="A0A820AIA3"/>
<dbReference type="Gene3D" id="1.10.10.10">
    <property type="entry name" value="Winged helix-like DNA-binding domain superfamily/Winged helix DNA-binding domain"/>
    <property type="match status" value="1"/>
</dbReference>
<dbReference type="InterPro" id="IPR036390">
    <property type="entry name" value="WH_DNA-bd_sf"/>
</dbReference>
<dbReference type="GO" id="GO:0005674">
    <property type="term" value="C:transcription factor TFIIF complex"/>
    <property type="evidence" value="ECO:0007669"/>
    <property type="project" value="InterPro"/>
</dbReference>
<dbReference type="Proteomes" id="UP000663868">
    <property type="component" value="Unassembled WGS sequence"/>
</dbReference>
<dbReference type="SUPFAM" id="SSF46785">
    <property type="entry name" value="Winged helix' DNA-binding domain"/>
    <property type="match status" value="1"/>
</dbReference>
<feature type="region of interest" description="Disordered" evidence="9">
    <location>
        <begin position="262"/>
        <end position="299"/>
    </location>
</feature>
<dbReference type="GO" id="GO:0003677">
    <property type="term" value="F:DNA binding"/>
    <property type="evidence" value="ECO:0007669"/>
    <property type="project" value="UniProtKB-KW"/>
</dbReference>
<name>A0A820AIA3_9BILA</name>
<evidence type="ECO:0000313" key="12">
    <source>
        <dbReference type="EMBL" id="CAF4193675.1"/>
    </source>
</evidence>
<evidence type="ECO:0000259" key="10">
    <source>
        <dbReference type="Pfam" id="PF02270"/>
    </source>
</evidence>
<evidence type="ECO:0000256" key="2">
    <source>
        <dbReference type="ARBA" id="ARBA00009543"/>
    </source>
</evidence>
<dbReference type="EMBL" id="CAJNOE010002445">
    <property type="protein sequence ID" value="CAF1482734.1"/>
    <property type="molecule type" value="Genomic_DNA"/>
</dbReference>
<feature type="compositionally biased region" description="Acidic residues" evidence="9">
    <location>
        <begin position="274"/>
        <end position="299"/>
    </location>
</feature>
<evidence type="ECO:0000256" key="6">
    <source>
        <dbReference type="ARBA" id="ARBA00023163"/>
    </source>
</evidence>
<dbReference type="SUPFAM" id="SSF50916">
    <property type="entry name" value="Rap30/74 interaction domains"/>
    <property type="match status" value="1"/>
</dbReference>
<dbReference type="InterPro" id="IPR011039">
    <property type="entry name" value="TFIIF_interaction"/>
</dbReference>
<reference evidence="12" key="1">
    <citation type="submission" date="2021-02" db="EMBL/GenBank/DDBJ databases">
        <authorList>
            <person name="Nowell W R."/>
        </authorList>
    </citation>
    <scope>NUCLEOTIDE SEQUENCE</scope>
</reference>
<comment type="similarity">
    <text evidence="2">Belongs to the TFIIF beta subunit family.</text>
</comment>
<dbReference type="InterPro" id="IPR040450">
    <property type="entry name" value="TFIIF_beta_HTH"/>
</dbReference>
<dbReference type="EMBL" id="CAJOBB010007755">
    <property type="protein sequence ID" value="CAF4193675.1"/>
    <property type="molecule type" value="Genomic_DNA"/>
</dbReference>
<comment type="caution">
    <text evidence="12">The sequence shown here is derived from an EMBL/GenBank/DDBJ whole genome shotgun (WGS) entry which is preliminary data.</text>
</comment>
<dbReference type="PANTHER" id="PTHR10445:SF0">
    <property type="entry name" value="GENERAL TRANSCRIPTION FACTOR IIF SUBUNIT 2"/>
    <property type="match status" value="1"/>
</dbReference>
<evidence type="ECO:0000256" key="8">
    <source>
        <dbReference type="ARBA" id="ARBA00033388"/>
    </source>
</evidence>
<dbReference type="InterPro" id="IPR036388">
    <property type="entry name" value="WH-like_DNA-bd_sf"/>
</dbReference>
<dbReference type="Proteomes" id="UP000663860">
    <property type="component" value="Unassembled WGS sequence"/>
</dbReference>
<accession>A0A820AIA3</accession>
<keyword evidence="5" id="KW-0238">DNA-binding</keyword>
<evidence type="ECO:0000256" key="3">
    <source>
        <dbReference type="ARBA" id="ARBA00020815"/>
    </source>
</evidence>
<keyword evidence="4" id="KW-0805">Transcription regulation</keyword>
<keyword evidence="6" id="KW-0804">Transcription</keyword>
<comment type="subcellular location">
    <subcellularLocation>
        <location evidence="1">Nucleus</location>
    </subcellularLocation>
</comment>